<accession>A0A1H9LLC7</accession>
<sequence>MTTGQLLQVIALVSARARHDEEAVKLLITEAGPHVIPNLIELLLLVLQQNTEGNAIAYLRFLSEQALAIQADEEADL</sequence>
<dbReference type="RefSeq" id="WP_091184472.1">
    <property type="nucleotide sequence ID" value="NZ_FOFA01000009.1"/>
</dbReference>
<dbReference type="Proteomes" id="UP000198504">
    <property type="component" value="Unassembled WGS sequence"/>
</dbReference>
<reference evidence="2" key="1">
    <citation type="submission" date="2016-10" db="EMBL/GenBank/DDBJ databases">
        <authorList>
            <person name="Varghese N."/>
            <person name="Submissions S."/>
        </authorList>
    </citation>
    <scope>NUCLEOTIDE SEQUENCE [LARGE SCALE GENOMIC DNA]</scope>
    <source>
        <strain evidence="2">CGMCC 4.6856</strain>
    </source>
</reference>
<evidence type="ECO:0000313" key="1">
    <source>
        <dbReference type="EMBL" id="SER12312.1"/>
    </source>
</evidence>
<proteinExistence type="predicted"/>
<evidence type="ECO:0000313" key="2">
    <source>
        <dbReference type="Proteomes" id="UP000198504"/>
    </source>
</evidence>
<dbReference type="AlphaFoldDB" id="A0A1H9LLC7"/>
<keyword evidence="2" id="KW-1185">Reference proteome</keyword>
<gene>
    <name evidence="1" type="ORF">SAMN05421756_10913</name>
</gene>
<protein>
    <submittedName>
        <fullName evidence="1">Uncharacterized protein</fullName>
    </submittedName>
</protein>
<dbReference type="EMBL" id="FOFA01000009">
    <property type="protein sequence ID" value="SER12312.1"/>
    <property type="molecule type" value="Genomic_DNA"/>
</dbReference>
<organism evidence="1 2">
    <name type="scientific">Microlunatus flavus</name>
    <dbReference type="NCBI Taxonomy" id="1036181"/>
    <lineage>
        <taxon>Bacteria</taxon>
        <taxon>Bacillati</taxon>
        <taxon>Actinomycetota</taxon>
        <taxon>Actinomycetes</taxon>
        <taxon>Propionibacteriales</taxon>
        <taxon>Propionibacteriaceae</taxon>
        <taxon>Microlunatus</taxon>
    </lineage>
</organism>
<dbReference type="STRING" id="1036181.SAMN05421756_10913"/>
<name>A0A1H9LLC7_9ACTN</name>